<dbReference type="RefSeq" id="WP_346058600.1">
    <property type="nucleotide sequence ID" value="NZ_BAAAOP010000012.1"/>
</dbReference>
<keyword evidence="3" id="KW-0949">S-adenosyl-L-methionine</keyword>
<feature type="compositionally biased region" description="Basic and acidic residues" evidence="4">
    <location>
        <begin position="15"/>
        <end position="24"/>
    </location>
</feature>
<evidence type="ECO:0000256" key="4">
    <source>
        <dbReference type="SAM" id="MobiDB-lite"/>
    </source>
</evidence>
<feature type="domain" description="Methyltransferase" evidence="5">
    <location>
        <begin position="69"/>
        <end position="169"/>
    </location>
</feature>
<dbReference type="Gene3D" id="3.40.50.150">
    <property type="entry name" value="Vaccinia Virus protein VP39"/>
    <property type="match status" value="1"/>
</dbReference>
<dbReference type="InterPro" id="IPR041698">
    <property type="entry name" value="Methyltransf_25"/>
</dbReference>
<dbReference type="Proteomes" id="UP001501084">
    <property type="component" value="Unassembled WGS sequence"/>
</dbReference>
<dbReference type="SUPFAM" id="SSF53335">
    <property type="entry name" value="S-adenosyl-L-methionine-dependent methyltransferases"/>
    <property type="match status" value="1"/>
</dbReference>
<evidence type="ECO:0000313" key="7">
    <source>
        <dbReference type="Proteomes" id="UP001501084"/>
    </source>
</evidence>
<feature type="region of interest" description="Disordered" evidence="4">
    <location>
        <begin position="1"/>
        <end position="31"/>
    </location>
</feature>
<keyword evidence="7" id="KW-1185">Reference proteome</keyword>
<comment type="caution">
    <text evidence="6">The sequence shown here is derived from an EMBL/GenBank/DDBJ whole genome shotgun (WGS) entry which is preliminary data.</text>
</comment>
<dbReference type="InterPro" id="IPR029063">
    <property type="entry name" value="SAM-dependent_MTases_sf"/>
</dbReference>
<evidence type="ECO:0000313" key="6">
    <source>
        <dbReference type="EMBL" id="GAA2190272.1"/>
    </source>
</evidence>
<accession>A0ABP5N096</accession>
<proteinExistence type="predicted"/>
<protein>
    <submittedName>
        <fullName evidence="6">Class I SAM-dependent methyltransferase</fullName>
    </submittedName>
</protein>
<dbReference type="Pfam" id="PF13649">
    <property type="entry name" value="Methyltransf_25"/>
    <property type="match status" value="1"/>
</dbReference>
<dbReference type="EMBL" id="BAAAOP010000012">
    <property type="protein sequence ID" value="GAA2190272.1"/>
    <property type="molecule type" value="Genomic_DNA"/>
</dbReference>
<evidence type="ECO:0000256" key="3">
    <source>
        <dbReference type="ARBA" id="ARBA00022691"/>
    </source>
</evidence>
<dbReference type="GO" id="GO:0008168">
    <property type="term" value="F:methyltransferase activity"/>
    <property type="evidence" value="ECO:0007669"/>
    <property type="project" value="UniProtKB-KW"/>
</dbReference>
<dbReference type="CDD" id="cd02440">
    <property type="entry name" value="AdoMet_MTases"/>
    <property type="match status" value="1"/>
</dbReference>
<keyword evidence="1 6" id="KW-0489">Methyltransferase</keyword>
<keyword evidence="2" id="KW-0808">Transferase</keyword>
<gene>
    <name evidence="6" type="ORF">GCM10009786_26890</name>
</gene>
<reference evidence="7" key="1">
    <citation type="journal article" date="2019" name="Int. J. Syst. Evol. Microbiol.">
        <title>The Global Catalogue of Microorganisms (GCM) 10K type strain sequencing project: providing services to taxonomists for standard genome sequencing and annotation.</title>
        <authorList>
            <consortium name="The Broad Institute Genomics Platform"/>
            <consortium name="The Broad Institute Genome Sequencing Center for Infectious Disease"/>
            <person name="Wu L."/>
            <person name="Ma J."/>
        </authorList>
    </citation>
    <scope>NUCLEOTIDE SEQUENCE [LARGE SCALE GENOMIC DNA]</scope>
    <source>
        <strain evidence="7">JCM 14919</strain>
    </source>
</reference>
<sequence length="239" mass="25206">MGAHQHGPHAPGEQRSGDEAHGHTDASAVPSDPVAFWEQRYGSADRIWSGAVNRTLADLAHDWAPGRALDLGSGEGGDVLWLAERGWDATGIDLSSTAVARARAAAAERGLARAHFIAADLGEWCDDPAGVDGSASPFDLVTASFFQSPVALPRDRILRTAAGRVAPGGRLVLIAHAAAPQWSSHHDEDFPTPATELADLGLRPDAWTVEVAEVRERSGRGPDGTAHLLSDSVVVARMR</sequence>
<evidence type="ECO:0000256" key="2">
    <source>
        <dbReference type="ARBA" id="ARBA00022679"/>
    </source>
</evidence>
<evidence type="ECO:0000256" key="1">
    <source>
        <dbReference type="ARBA" id="ARBA00022603"/>
    </source>
</evidence>
<evidence type="ECO:0000259" key="5">
    <source>
        <dbReference type="Pfam" id="PF13649"/>
    </source>
</evidence>
<organism evidence="6 7">
    <name type="scientific">Leucobacter alluvii</name>
    <dbReference type="NCBI Taxonomy" id="340321"/>
    <lineage>
        <taxon>Bacteria</taxon>
        <taxon>Bacillati</taxon>
        <taxon>Actinomycetota</taxon>
        <taxon>Actinomycetes</taxon>
        <taxon>Micrococcales</taxon>
        <taxon>Microbacteriaceae</taxon>
        <taxon>Leucobacter</taxon>
    </lineage>
</organism>
<dbReference type="PANTHER" id="PTHR43464">
    <property type="entry name" value="METHYLTRANSFERASE"/>
    <property type="match status" value="1"/>
</dbReference>
<name>A0ABP5N096_9MICO</name>
<dbReference type="PANTHER" id="PTHR43464:SF19">
    <property type="entry name" value="UBIQUINONE BIOSYNTHESIS O-METHYLTRANSFERASE, MITOCHONDRIAL"/>
    <property type="match status" value="1"/>
</dbReference>
<dbReference type="GO" id="GO:0032259">
    <property type="term" value="P:methylation"/>
    <property type="evidence" value="ECO:0007669"/>
    <property type="project" value="UniProtKB-KW"/>
</dbReference>